<evidence type="ECO:0000313" key="2">
    <source>
        <dbReference type="EMBL" id="NIA52173.1"/>
    </source>
</evidence>
<sequence>MYHYRTPFIAVAAMAAMAHACAAPVPGDEAGFTDVVAAQIRQQPLGGETVAVIGPLTLSIGAMQANLDRVYRYCHNSADDCQAEIDRFARGVAQVIASRNAPPAKEAVRLVVRPEEYIRQYDAAAGRKIQTWPLAGGFVVVPVLDTPRAMRTMTSDDVKRLDMNADQVLQLGLDNLKATLEPLMPKAPVAKPGEIGRVAGDAYDSSRLIMHDSWAPLAEAQGGVLIVAAPAKDAVFYVGEDSPKAIDALRGLTKQAMKNVPNPLSPTLLRWTKTGWEPVQ</sequence>
<dbReference type="EMBL" id="JAAQOM010000001">
    <property type="protein sequence ID" value="NIA52173.1"/>
    <property type="molecule type" value="Genomic_DNA"/>
</dbReference>
<evidence type="ECO:0000256" key="1">
    <source>
        <dbReference type="SAM" id="SignalP"/>
    </source>
</evidence>
<proteinExistence type="predicted"/>
<dbReference type="RefSeq" id="WP_166855491.1">
    <property type="nucleotide sequence ID" value="NZ_JAAQOM010000001.1"/>
</dbReference>
<gene>
    <name evidence="2" type="ORF">HAV22_00710</name>
</gene>
<evidence type="ECO:0008006" key="4">
    <source>
        <dbReference type="Google" id="ProtNLM"/>
    </source>
</evidence>
<name>A0ABX0P645_9BURK</name>
<accession>A0ABX0P645</accession>
<organism evidence="2 3">
    <name type="scientific">Telluria antibiotica</name>
    <dbReference type="NCBI Taxonomy" id="2717319"/>
    <lineage>
        <taxon>Bacteria</taxon>
        <taxon>Pseudomonadati</taxon>
        <taxon>Pseudomonadota</taxon>
        <taxon>Betaproteobacteria</taxon>
        <taxon>Burkholderiales</taxon>
        <taxon>Oxalobacteraceae</taxon>
        <taxon>Telluria group</taxon>
        <taxon>Telluria</taxon>
    </lineage>
</organism>
<comment type="caution">
    <text evidence="2">The sequence shown here is derived from an EMBL/GenBank/DDBJ whole genome shotgun (WGS) entry which is preliminary data.</text>
</comment>
<protein>
    <recommendedName>
        <fullName evidence="4">Lipoprotein</fullName>
    </recommendedName>
</protein>
<reference evidence="2 3" key="1">
    <citation type="submission" date="2020-03" db="EMBL/GenBank/DDBJ databases">
        <title>Genome sequence of strain Massilia sp. TW-1.</title>
        <authorList>
            <person name="Chaudhary D.K."/>
        </authorList>
    </citation>
    <scope>NUCLEOTIDE SEQUENCE [LARGE SCALE GENOMIC DNA]</scope>
    <source>
        <strain evidence="2 3">TW-1</strain>
    </source>
</reference>
<keyword evidence="1" id="KW-0732">Signal</keyword>
<feature type="chain" id="PRO_5046206853" description="Lipoprotein" evidence="1">
    <location>
        <begin position="23"/>
        <end position="280"/>
    </location>
</feature>
<feature type="signal peptide" evidence="1">
    <location>
        <begin position="1"/>
        <end position="22"/>
    </location>
</feature>
<keyword evidence="3" id="KW-1185">Reference proteome</keyword>
<evidence type="ECO:0000313" key="3">
    <source>
        <dbReference type="Proteomes" id="UP000716322"/>
    </source>
</evidence>
<dbReference type="Proteomes" id="UP000716322">
    <property type="component" value="Unassembled WGS sequence"/>
</dbReference>